<comment type="caution">
    <text evidence="1">The sequence shown here is derived from an EMBL/GenBank/DDBJ whole genome shotgun (WGS) entry which is preliminary data.</text>
</comment>
<accession>A0A7V2T2Y5</accession>
<proteinExistence type="predicted"/>
<protein>
    <recommendedName>
        <fullName evidence="2">SnoaL-like domain-containing protein</fullName>
    </recommendedName>
</protein>
<name>A0A7V2T2Y5_LEUMU</name>
<sequence>MTQDLDANSATVIAQQWLDDSARTATNRQFEAHFNLISKRVKVTGVEGFESVSYEDWARQSEQEFKDGVLKSVSYEGLKIQATNDYQIMFKTVESVLATDGKHKSHGLEILLEKEKDGVWRAKQERVLSDAEARHDKLI</sequence>
<reference evidence="1" key="1">
    <citation type="journal article" date="2020" name="mSystems">
        <title>Genome- and Community-Level Interaction Insights into Carbon Utilization and Element Cycling Functions of Hydrothermarchaeota in Hydrothermal Sediment.</title>
        <authorList>
            <person name="Zhou Z."/>
            <person name="Liu Y."/>
            <person name="Xu W."/>
            <person name="Pan J."/>
            <person name="Luo Z.H."/>
            <person name="Li M."/>
        </authorList>
    </citation>
    <scope>NUCLEOTIDE SEQUENCE [LARGE SCALE GENOMIC DNA]</scope>
    <source>
        <strain evidence="1">HyVt-493</strain>
    </source>
</reference>
<gene>
    <name evidence="1" type="ORF">ENJ51_07280</name>
</gene>
<organism evidence="1">
    <name type="scientific">Leucothrix mucor</name>
    <dbReference type="NCBI Taxonomy" id="45248"/>
    <lineage>
        <taxon>Bacteria</taxon>
        <taxon>Pseudomonadati</taxon>
        <taxon>Pseudomonadota</taxon>
        <taxon>Gammaproteobacteria</taxon>
        <taxon>Thiotrichales</taxon>
        <taxon>Thiotrichaceae</taxon>
        <taxon>Leucothrix</taxon>
    </lineage>
</organism>
<dbReference type="EMBL" id="DRMS01000269">
    <property type="protein sequence ID" value="HFC92598.1"/>
    <property type="molecule type" value="Genomic_DNA"/>
</dbReference>
<evidence type="ECO:0000313" key="1">
    <source>
        <dbReference type="EMBL" id="HFC92598.1"/>
    </source>
</evidence>
<evidence type="ECO:0008006" key="2">
    <source>
        <dbReference type="Google" id="ProtNLM"/>
    </source>
</evidence>
<dbReference type="AlphaFoldDB" id="A0A7V2T2Y5"/>
<dbReference type="Proteomes" id="UP000885750">
    <property type="component" value="Unassembled WGS sequence"/>
</dbReference>